<evidence type="ECO:0000313" key="4">
    <source>
        <dbReference type="Proteomes" id="UP000694941"/>
    </source>
</evidence>
<dbReference type="RefSeq" id="XP_013773351.1">
    <property type="nucleotide sequence ID" value="XM_013917897.2"/>
</dbReference>
<evidence type="ECO:0000256" key="1">
    <source>
        <dbReference type="RuleBase" id="RU410713"/>
    </source>
</evidence>
<proteinExistence type="predicted"/>
<dbReference type="Gene3D" id="1.10.238.200">
    <property type="entry name" value="Cullin, PONY binding domain"/>
    <property type="match status" value="1"/>
</dbReference>
<dbReference type="PANTHER" id="PTHR12281">
    <property type="entry name" value="RP42 RELATED"/>
    <property type="match status" value="1"/>
</dbReference>
<feature type="compositionally biased region" description="Basic and acidic residues" evidence="2">
    <location>
        <begin position="95"/>
        <end position="108"/>
    </location>
</feature>
<sequence>MGKCLSCCQSNQAGSVPEKHLKHQESSRTVEFSGASVPSNNCGGSQILRSSNRELSAPVVSSNGEMHISTSSKSTLGFAEKLMFHPRIPPIRSGSTDKKRSSHSGRDYSESKIHALFDQYKDSQEDAILSEGIERLCQDLDVKPEEFRVLVLAWKFGAEQMCCFTHEEFVIGCKALHVDSIQGIRSKFPEMLAEVQNPEKFKDLYRFTYRFGLEVGQRILPAEMAIQLWKLIFSIKEPSILKRWLVFLEKHPNIRGIPRDTWNMFLNFTESVGDDLSCYDDTEAWPSLFDDFVEFENDQTNQNVLQNKEIEELE</sequence>
<dbReference type="InterPro" id="IPR005176">
    <property type="entry name" value="PONY_dom"/>
</dbReference>
<evidence type="ECO:0000313" key="5">
    <source>
        <dbReference type="RefSeq" id="XP_013773351.1"/>
    </source>
</evidence>
<evidence type="ECO:0000259" key="3">
    <source>
        <dbReference type="PROSITE" id="PS51229"/>
    </source>
</evidence>
<feature type="region of interest" description="Disordered" evidence="2">
    <location>
        <begin position="87"/>
        <end position="108"/>
    </location>
</feature>
<dbReference type="PROSITE" id="PS51229">
    <property type="entry name" value="DCUN1"/>
    <property type="match status" value="1"/>
</dbReference>
<feature type="domain" description="DCUN1" evidence="3">
    <location>
        <begin position="108"/>
        <end position="297"/>
    </location>
</feature>
<name>A0ABM1B2B1_LIMPO</name>
<protein>
    <recommendedName>
        <fullName evidence="1">Defective in cullin neddylation protein</fullName>
    </recommendedName>
</protein>
<dbReference type="GeneID" id="106458386"/>
<dbReference type="PANTHER" id="PTHR12281:SF31">
    <property type="entry name" value="DCN1-LIKE PROTEIN 3"/>
    <property type="match status" value="1"/>
</dbReference>
<dbReference type="InterPro" id="IPR014764">
    <property type="entry name" value="DCN-prot"/>
</dbReference>
<organism evidence="4 5">
    <name type="scientific">Limulus polyphemus</name>
    <name type="common">Atlantic horseshoe crab</name>
    <dbReference type="NCBI Taxonomy" id="6850"/>
    <lineage>
        <taxon>Eukaryota</taxon>
        <taxon>Metazoa</taxon>
        <taxon>Ecdysozoa</taxon>
        <taxon>Arthropoda</taxon>
        <taxon>Chelicerata</taxon>
        <taxon>Merostomata</taxon>
        <taxon>Xiphosura</taxon>
        <taxon>Limulidae</taxon>
        <taxon>Limulus</taxon>
    </lineage>
</organism>
<reference evidence="5" key="1">
    <citation type="submission" date="2025-08" db="UniProtKB">
        <authorList>
            <consortium name="RefSeq"/>
        </authorList>
    </citation>
    <scope>IDENTIFICATION</scope>
    <source>
        <tissue evidence="5">Muscle</tissue>
    </source>
</reference>
<dbReference type="Gene3D" id="1.10.238.10">
    <property type="entry name" value="EF-hand"/>
    <property type="match status" value="1"/>
</dbReference>
<dbReference type="Proteomes" id="UP000694941">
    <property type="component" value="Unplaced"/>
</dbReference>
<comment type="function">
    <text evidence="1">Neddylation of cullins play an essential role in the regulation of SCF-type complexes activity.</text>
</comment>
<keyword evidence="4" id="KW-1185">Reference proteome</keyword>
<accession>A0ABM1B2B1</accession>
<dbReference type="InterPro" id="IPR042460">
    <property type="entry name" value="DCN1-like_PONY"/>
</dbReference>
<gene>
    <name evidence="5" type="primary">LOC106458386</name>
</gene>
<dbReference type="Pfam" id="PF03556">
    <property type="entry name" value="Cullin_binding"/>
    <property type="match status" value="1"/>
</dbReference>
<evidence type="ECO:0000256" key="2">
    <source>
        <dbReference type="SAM" id="MobiDB-lite"/>
    </source>
</evidence>